<accession>A0A1Q9D4F3</accession>
<protein>
    <submittedName>
        <fullName evidence="1">Uncharacterized protein</fullName>
    </submittedName>
</protein>
<organism evidence="1 2">
    <name type="scientific">Symbiodinium microadriaticum</name>
    <name type="common">Dinoflagellate</name>
    <name type="synonym">Zooxanthella microadriatica</name>
    <dbReference type="NCBI Taxonomy" id="2951"/>
    <lineage>
        <taxon>Eukaryota</taxon>
        <taxon>Sar</taxon>
        <taxon>Alveolata</taxon>
        <taxon>Dinophyceae</taxon>
        <taxon>Suessiales</taxon>
        <taxon>Symbiodiniaceae</taxon>
        <taxon>Symbiodinium</taxon>
    </lineage>
</organism>
<dbReference type="OrthoDB" id="412562at2759"/>
<gene>
    <name evidence="1" type="ORF">AK812_SmicGene28427</name>
</gene>
<dbReference type="EMBL" id="LSRX01000730">
    <property type="protein sequence ID" value="OLP90058.1"/>
    <property type="molecule type" value="Genomic_DNA"/>
</dbReference>
<proteinExistence type="predicted"/>
<dbReference type="Proteomes" id="UP000186817">
    <property type="component" value="Unassembled WGS sequence"/>
</dbReference>
<keyword evidence="2" id="KW-1185">Reference proteome</keyword>
<evidence type="ECO:0000313" key="1">
    <source>
        <dbReference type="EMBL" id="OLP90058.1"/>
    </source>
</evidence>
<comment type="caution">
    <text evidence="1">The sequence shown here is derived from an EMBL/GenBank/DDBJ whole genome shotgun (WGS) entry which is preliminary data.</text>
</comment>
<dbReference type="AlphaFoldDB" id="A0A1Q9D4F3"/>
<reference evidence="1 2" key="1">
    <citation type="submission" date="2016-02" db="EMBL/GenBank/DDBJ databases">
        <title>Genome analysis of coral dinoflagellate symbionts highlights evolutionary adaptations to a symbiotic lifestyle.</title>
        <authorList>
            <person name="Aranda M."/>
            <person name="Li Y."/>
            <person name="Liew Y.J."/>
            <person name="Baumgarten S."/>
            <person name="Simakov O."/>
            <person name="Wilson M."/>
            <person name="Piel J."/>
            <person name="Ashoor H."/>
            <person name="Bougouffa S."/>
            <person name="Bajic V.B."/>
            <person name="Ryu T."/>
            <person name="Ravasi T."/>
            <person name="Bayer T."/>
            <person name="Micklem G."/>
            <person name="Kim H."/>
            <person name="Bhak J."/>
            <person name="Lajeunesse T.C."/>
            <person name="Voolstra C.R."/>
        </authorList>
    </citation>
    <scope>NUCLEOTIDE SEQUENCE [LARGE SCALE GENOMIC DNA]</scope>
    <source>
        <strain evidence="1 2">CCMP2467</strain>
    </source>
</reference>
<name>A0A1Q9D4F3_SYMMI</name>
<sequence length="209" mass="23741">MAYKALVESMLQAGVPKMLILLLMVHSILCLDPKGPRFLMAAPVCSSWVWINRATNKRSLVCPLGDTSNINVSQANKMVSRTMMCLVLVLWMNGNYILVARLGGQHTINTFLGAWKHWTAKLTSFYSNQTWVGGLYRKLTPYRREEMNQRREELGMGPCSVHEDGKVTGTPYLKSAQRLDRFELFYNNDGGGLNLGDTWDDDAWYVLTR</sequence>
<evidence type="ECO:0000313" key="2">
    <source>
        <dbReference type="Proteomes" id="UP000186817"/>
    </source>
</evidence>